<evidence type="ECO:0000259" key="4">
    <source>
        <dbReference type="SMART" id="SM00479"/>
    </source>
</evidence>
<dbReference type="InterPro" id="IPR012337">
    <property type="entry name" value="RNaseH-like_sf"/>
</dbReference>
<feature type="domain" description="Exonuclease" evidence="4">
    <location>
        <begin position="33"/>
        <end position="230"/>
    </location>
</feature>
<protein>
    <recommendedName>
        <fullName evidence="4">Exonuclease domain-containing protein</fullName>
    </recommendedName>
</protein>
<dbReference type="InterPro" id="IPR047201">
    <property type="entry name" value="ERI-1_3'hExo-like"/>
</dbReference>
<reference evidence="5" key="1">
    <citation type="submission" date="2022-04" db="EMBL/GenBank/DDBJ databases">
        <authorList>
            <person name="Xu L."/>
            <person name="Lv Z."/>
        </authorList>
    </citation>
    <scope>NUCLEOTIDE SEQUENCE</scope>
    <source>
        <strain evidence="5">LV_2022a</strain>
    </source>
</reference>
<dbReference type="PANTHER" id="PTHR23044">
    <property type="entry name" value="3'-5' EXONUCLEASE ERI1-RELATED"/>
    <property type="match status" value="1"/>
</dbReference>
<sequence>MQKTINEAKRIGAFYNFNLSAQKQNNLTNNLRWFFVLDFESTCFENDTKQPAEIIEFPVVVLDSVTGTLIDSFQSFVKPTENRYLSTFCSNLTGIQQCDVEGAPILAIVLKKFEHWLRKTKETLGCSFKGQSATTAIFVTWTDWDISTCLWNECRRKKLPLPGDMLNRIDLKAIFQQWLGSHKAGQKWKGGLKDALHLVGLRFEGRPHRGIDDAKNTARLLFHLLSKNILNLTTPR</sequence>
<dbReference type="AlphaFoldDB" id="A0AAE2D712"/>
<dbReference type="PANTHER" id="PTHR23044:SF61">
    <property type="entry name" value="3'-5' EXORIBONUCLEASE 1-RELATED"/>
    <property type="match status" value="1"/>
</dbReference>
<dbReference type="GO" id="GO:0000175">
    <property type="term" value="F:3'-5'-RNA exonuclease activity"/>
    <property type="evidence" value="ECO:0007669"/>
    <property type="project" value="InterPro"/>
</dbReference>
<dbReference type="Proteomes" id="UP001292079">
    <property type="component" value="Unassembled WGS sequence"/>
</dbReference>
<dbReference type="SUPFAM" id="SSF53098">
    <property type="entry name" value="Ribonuclease H-like"/>
    <property type="match status" value="1"/>
</dbReference>
<accession>A0AAE2D712</accession>
<dbReference type="SMART" id="SM00479">
    <property type="entry name" value="EXOIII"/>
    <property type="match status" value="1"/>
</dbReference>
<name>A0AAE2D712_SCHME</name>
<reference evidence="5" key="2">
    <citation type="journal article" date="2023" name="Infect Dis Poverty">
        <title>Chromosome-scale genome of the human blood fluke Schistosoma mekongi and its implications for public health.</title>
        <authorList>
            <person name="Zhou M."/>
            <person name="Xu L."/>
            <person name="Xu D."/>
            <person name="Chen W."/>
            <person name="Khan J."/>
            <person name="Hu Y."/>
            <person name="Huang H."/>
            <person name="Wei H."/>
            <person name="Zhang Y."/>
            <person name="Chusongsang P."/>
            <person name="Tanasarnprasert K."/>
            <person name="Hu X."/>
            <person name="Limpanont Y."/>
            <person name="Lv Z."/>
        </authorList>
    </citation>
    <scope>NUCLEOTIDE SEQUENCE</scope>
    <source>
        <strain evidence="5">LV_2022a</strain>
    </source>
</reference>
<evidence type="ECO:0000256" key="1">
    <source>
        <dbReference type="ARBA" id="ARBA00022722"/>
    </source>
</evidence>
<dbReference type="Pfam" id="PF00929">
    <property type="entry name" value="RNase_T"/>
    <property type="match status" value="1"/>
</dbReference>
<dbReference type="CDD" id="cd06133">
    <property type="entry name" value="ERI-1_3'hExo_like"/>
    <property type="match status" value="1"/>
</dbReference>
<evidence type="ECO:0000313" key="5">
    <source>
        <dbReference type="EMBL" id="KAK4473547.1"/>
    </source>
</evidence>
<proteinExistence type="predicted"/>
<keyword evidence="1" id="KW-0540">Nuclease</keyword>
<dbReference type="EMBL" id="JALJAT010000002">
    <property type="protein sequence ID" value="KAK4473547.1"/>
    <property type="molecule type" value="Genomic_DNA"/>
</dbReference>
<keyword evidence="2" id="KW-0378">Hydrolase</keyword>
<organism evidence="5 6">
    <name type="scientific">Schistosoma mekongi</name>
    <name type="common">Parasitic worm</name>
    <dbReference type="NCBI Taxonomy" id="38744"/>
    <lineage>
        <taxon>Eukaryota</taxon>
        <taxon>Metazoa</taxon>
        <taxon>Spiralia</taxon>
        <taxon>Lophotrochozoa</taxon>
        <taxon>Platyhelminthes</taxon>
        <taxon>Trematoda</taxon>
        <taxon>Digenea</taxon>
        <taxon>Strigeidida</taxon>
        <taxon>Schistosomatoidea</taxon>
        <taxon>Schistosomatidae</taxon>
        <taxon>Schistosoma</taxon>
    </lineage>
</organism>
<evidence type="ECO:0000313" key="6">
    <source>
        <dbReference type="Proteomes" id="UP001292079"/>
    </source>
</evidence>
<comment type="caution">
    <text evidence="5">The sequence shown here is derived from an EMBL/GenBank/DDBJ whole genome shotgun (WGS) entry which is preliminary data.</text>
</comment>
<dbReference type="InterPro" id="IPR051274">
    <property type="entry name" value="3-5_Exoribonuclease"/>
</dbReference>
<gene>
    <name evidence="5" type="ORF">MN116_002906</name>
</gene>
<dbReference type="Gene3D" id="3.30.420.10">
    <property type="entry name" value="Ribonuclease H-like superfamily/Ribonuclease H"/>
    <property type="match status" value="1"/>
</dbReference>
<dbReference type="InterPro" id="IPR036397">
    <property type="entry name" value="RNaseH_sf"/>
</dbReference>
<dbReference type="InterPro" id="IPR013520">
    <property type="entry name" value="Ribonucl_H"/>
</dbReference>
<keyword evidence="3" id="KW-0269">Exonuclease</keyword>
<evidence type="ECO:0000256" key="3">
    <source>
        <dbReference type="ARBA" id="ARBA00022839"/>
    </source>
</evidence>
<keyword evidence="6" id="KW-1185">Reference proteome</keyword>
<evidence type="ECO:0000256" key="2">
    <source>
        <dbReference type="ARBA" id="ARBA00022801"/>
    </source>
</evidence>
<dbReference type="GO" id="GO:0003676">
    <property type="term" value="F:nucleic acid binding"/>
    <property type="evidence" value="ECO:0007669"/>
    <property type="project" value="InterPro"/>
</dbReference>